<dbReference type="PANTHER" id="PTHR18839:SF0">
    <property type="entry name" value="MITOTIC INTERACTOR AND SUBSTRATE OF PLK1 ISOFORM X1-RELATED"/>
    <property type="match status" value="1"/>
</dbReference>
<feature type="region of interest" description="Disordered" evidence="2">
    <location>
        <begin position="1"/>
        <end position="73"/>
    </location>
</feature>
<proteinExistence type="predicted"/>
<feature type="compositionally biased region" description="Polar residues" evidence="2">
    <location>
        <begin position="302"/>
        <end position="319"/>
    </location>
</feature>
<feature type="compositionally biased region" description="Basic and acidic residues" evidence="2">
    <location>
        <begin position="361"/>
        <end position="371"/>
    </location>
</feature>
<feature type="region of interest" description="Disordered" evidence="2">
    <location>
        <begin position="633"/>
        <end position="660"/>
    </location>
</feature>
<sequence>MYCVPEHEQETELKVKTSIKPCGFPEPADSLDSSDHSSGRSKSSNPSEYGYIYSAERAQPPPEVGWKERADGESAAVSLYSENVLKEGDTTETVDRESIANLSSTKKQWENIFTSNSSPTSGSPDATGLRKKGQPKWEVRLPYKEKHIAPSPTTTPISSRPGDNGHDANSKAAMSSSKDLDSESAIEREIRLAHEREEMLRLEKAERLKQQQQQQPLNVGQGQSIIASYEASSAESESDHPAFDELTEADRGPDLWSPGRGRERLELEEGDGNTDQVDLNESIIEREIRLQQERENEIASMRHQNSGLTPRQAPHQTLTDLEDAHTPVTPSSIPEEDEEEAGPTSPIQHDKENLIALELKQLQEREEEIRRIHSKLPGAQNLLQDSNSDAAASFSQTSNISAPSSLALSNQQHTPRSSQTGVSPSWHKDVSPFVTSQSSSHRRSSADSASSHSTGGRTPSDHTPSRSVHVQPLMMEADEEEEKPNYFLKQETPMEREMRIARERENDLRRQKGLPEIVAKEDDDYYSSYSPSSADRNNANRSQDSGTDNRIRTTSEGKSGSMTPRSTGVDPMRRFASNRLQQELMQQKEREMALRNEGKIISTSEEHIQPLKYKEVAGVDWADGKVKRNYVTTSGKRSSVGTTAGSDTPPQHGEDATATATAAAKKKTAVAGGQLFSYKEFKQTAESKIERELREMREREAELKMLRVSNKPETP</sequence>
<keyword evidence="3" id="KW-0396">Initiation factor</keyword>
<dbReference type="PANTHER" id="PTHR18839">
    <property type="entry name" value="MITOTIC INTERACTOR AND SUBSTRATE OF PLK1 MISP FAMILY MEMBER"/>
    <property type="match status" value="1"/>
</dbReference>
<feature type="region of interest" description="Disordered" evidence="2">
    <location>
        <begin position="229"/>
        <end position="280"/>
    </location>
</feature>
<feature type="compositionally biased region" description="Polar residues" evidence="2">
    <location>
        <begin position="633"/>
        <end position="649"/>
    </location>
</feature>
<feature type="compositionally biased region" description="Polar residues" evidence="2">
    <location>
        <begin position="110"/>
        <end position="124"/>
    </location>
</feature>
<feature type="compositionally biased region" description="Basic and acidic residues" evidence="2">
    <location>
        <begin position="1"/>
        <end position="15"/>
    </location>
</feature>
<evidence type="ECO:0000313" key="3">
    <source>
        <dbReference type="EMBL" id="GFN81351.1"/>
    </source>
</evidence>
<feature type="compositionally biased region" description="Basic and acidic residues" evidence="2">
    <location>
        <begin position="178"/>
        <end position="188"/>
    </location>
</feature>
<feature type="region of interest" description="Disordered" evidence="2">
    <location>
        <begin position="110"/>
        <end position="188"/>
    </location>
</feature>
<evidence type="ECO:0000313" key="4">
    <source>
        <dbReference type="Proteomes" id="UP000735302"/>
    </source>
</evidence>
<evidence type="ECO:0000256" key="2">
    <source>
        <dbReference type="SAM" id="MobiDB-lite"/>
    </source>
</evidence>
<feature type="compositionally biased region" description="Low complexity" evidence="2">
    <location>
        <begin position="150"/>
        <end position="159"/>
    </location>
</feature>
<dbReference type="GO" id="GO:0003743">
    <property type="term" value="F:translation initiation factor activity"/>
    <property type="evidence" value="ECO:0007669"/>
    <property type="project" value="UniProtKB-KW"/>
</dbReference>
<keyword evidence="1" id="KW-0175">Coiled coil</keyword>
<feature type="region of interest" description="Disordered" evidence="2">
    <location>
        <begin position="294"/>
        <end position="579"/>
    </location>
</feature>
<protein>
    <submittedName>
        <fullName evidence="3">Translation initiation factor if-2</fullName>
    </submittedName>
</protein>
<feature type="compositionally biased region" description="Polar residues" evidence="2">
    <location>
        <begin position="534"/>
        <end position="546"/>
    </location>
</feature>
<comment type="caution">
    <text evidence="3">The sequence shown here is derived from an EMBL/GenBank/DDBJ whole genome shotgun (WGS) entry which is preliminary data.</text>
</comment>
<keyword evidence="3" id="KW-0648">Protein biosynthesis</keyword>
<accession>A0AAV3YGK3</accession>
<feature type="region of interest" description="Disordered" evidence="2">
    <location>
        <begin position="203"/>
        <end position="222"/>
    </location>
</feature>
<feature type="coiled-coil region" evidence="1">
    <location>
        <begin position="679"/>
        <end position="709"/>
    </location>
</feature>
<dbReference type="EMBL" id="BLXT01000924">
    <property type="protein sequence ID" value="GFN81351.1"/>
    <property type="molecule type" value="Genomic_DNA"/>
</dbReference>
<feature type="compositionally biased region" description="Basic and acidic residues" evidence="2">
    <location>
        <begin position="237"/>
        <end position="253"/>
    </location>
</feature>
<dbReference type="AlphaFoldDB" id="A0AAV3YGK3"/>
<gene>
    <name evidence="3" type="ORF">PoB_000785700</name>
</gene>
<evidence type="ECO:0000256" key="1">
    <source>
        <dbReference type="SAM" id="Coils"/>
    </source>
</evidence>
<feature type="compositionally biased region" description="Polar residues" evidence="2">
    <location>
        <begin position="381"/>
        <end position="423"/>
    </location>
</feature>
<dbReference type="Proteomes" id="UP000735302">
    <property type="component" value="Unassembled WGS sequence"/>
</dbReference>
<keyword evidence="4" id="KW-1185">Reference proteome</keyword>
<feature type="compositionally biased region" description="Basic and acidic residues" evidence="2">
    <location>
        <begin position="492"/>
        <end position="510"/>
    </location>
</feature>
<name>A0AAV3YGK3_9GAST</name>
<organism evidence="3 4">
    <name type="scientific">Plakobranchus ocellatus</name>
    <dbReference type="NCBI Taxonomy" id="259542"/>
    <lineage>
        <taxon>Eukaryota</taxon>
        <taxon>Metazoa</taxon>
        <taxon>Spiralia</taxon>
        <taxon>Lophotrochozoa</taxon>
        <taxon>Mollusca</taxon>
        <taxon>Gastropoda</taxon>
        <taxon>Heterobranchia</taxon>
        <taxon>Euthyneura</taxon>
        <taxon>Panpulmonata</taxon>
        <taxon>Sacoglossa</taxon>
        <taxon>Placobranchoidea</taxon>
        <taxon>Plakobranchidae</taxon>
        <taxon>Plakobranchus</taxon>
    </lineage>
</organism>
<dbReference type="InterPro" id="IPR042779">
    <property type="entry name" value="MISP/MISP3-like"/>
</dbReference>
<feature type="compositionally biased region" description="Polar residues" evidence="2">
    <location>
        <begin position="556"/>
        <end position="566"/>
    </location>
</feature>
<feature type="compositionally biased region" description="Basic and acidic residues" evidence="2">
    <location>
        <begin position="135"/>
        <end position="148"/>
    </location>
</feature>
<reference evidence="3 4" key="1">
    <citation type="journal article" date="2021" name="Elife">
        <title>Chloroplast acquisition without the gene transfer in kleptoplastic sea slugs, Plakobranchus ocellatus.</title>
        <authorList>
            <person name="Maeda T."/>
            <person name="Takahashi S."/>
            <person name="Yoshida T."/>
            <person name="Shimamura S."/>
            <person name="Takaki Y."/>
            <person name="Nagai Y."/>
            <person name="Toyoda A."/>
            <person name="Suzuki Y."/>
            <person name="Arimoto A."/>
            <person name="Ishii H."/>
            <person name="Satoh N."/>
            <person name="Nishiyama T."/>
            <person name="Hasebe M."/>
            <person name="Maruyama T."/>
            <person name="Minagawa J."/>
            <person name="Obokata J."/>
            <person name="Shigenobu S."/>
        </authorList>
    </citation>
    <scope>NUCLEOTIDE SEQUENCE [LARGE SCALE GENOMIC DNA]</scope>
</reference>